<dbReference type="RefSeq" id="WP_364596687.1">
    <property type="nucleotide sequence ID" value="NZ_JBFAQK010000030.1"/>
</dbReference>
<dbReference type="Proteomes" id="UP001552521">
    <property type="component" value="Unassembled WGS sequence"/>
</dbReference>
<proteinExistence type="predicted"/>
<evidence type="ECO:0000256" key="1">
    <source>
        <dbReference type="SAM" id="MobiDB-lite"/>
    </source>
</evidence>
<comment type="caution">
    <text evidence="2">The sequence shown here is derived from an EMBL/GenBank/DDBJ whole genome shotgun (WGS) entry which is preliminary data.</text>
</comment>
<feature type="compositionally biased region" description="Polar residues" evidence="1">
    <location>
        <begin position="1"/>
        <end position="11"/>
    </location>
</feature>
<gene>
    <name evidence="2" type="ORF">AB0K36_21455</name>
</gene>
<accession>A0ABV3HXM3</accession>
<dbReference type="EMBL" id="JBFAQK010000030">
    <property type="protein sequence ID" value="MEV4683342.1"/>
    <property type="molecule type" value="Genomic_DNA"/>
</dbReference>
<feature type="region of interest" description="Disordered" evidence="1">
    <location>
        <begin position="1"/>
        <end position="99"/>
    </location>
</feature>
<feature type="compositionally biased region" description="Basic and acidic residues" evidence="1">
    <location>
        <begin position="34"/>
        <end position="51"/>
    </location>
</feature>
<evidence type="ECO:0000313" key="3">
    <source>
        <dbReference type="Proteomes" id="UP001552521"/>
    </source>
</evidence>
<organism evidence="2 3">
    <name type="scientific">Streptomyces kurssanovii</name>
    <dbReference type="NCBI Taxonomy" id="67312"/>
    <lineage>
        <taxon>Bacteria</taxon>
        <taxon>Bacillati</taxon>
        <taxon>Actinomycetota</taxon>
        <taxon>Actinomycetes</taxon>
        <taxon>Kitasatosporales</taxon>
        <taxon>Streptomycetaceae</taxon>
        <taxon>Streptomyces</taxon>
    </lineage>
</organism>
<reference evidence="2 3" key="1">
    <citation type="submission" date="2024-06" db="EMBL/GenBank/DDBJ databases">
        <title>The Natural Products Discovery Center: Release of the First 8490 Sequenced Strains for Exploring Actinobacteria Biosynthetic Diversity.</title>
        <authorList>
            <person name="Kalkreuter E."/>
            <person name="Kautsar S.A."/>
            <person name="Yang D."/>
            <person name="Bader C.D."/>
            <person name="Teijaro C.N."/>
            <person name="Fluegel L."/>
            <person name="Davis C.M."/>
            <person name="Simpson J.R."/>
            <person name="Lauterbach L."/>
            <person name="Steele A.D."/>
            <person name="Gui C."/>
            <person name="Meng S."/>
            <person name="Li G."/>
            <person name="Viehrig K."/>
            <person name="Ye F."/>
            <person name="Su P."/>
            <person name="Kiefer A.F."/>
            <person name="Nichols A."/>
            <person name="Cepeda A.J."/>
            <person name="Yan W."/>
            <person name="Fan B."/>
            <person name="Jiang Y."/>
            <person name="Adhikari A."/>
            <person name="Zheng C.-J."/>
            <person name="Schuster L."/>
            <person name="Cowan T.M."/>
            <person name="Smanski M.J."/>
            <person name="Chevrette M.G."/>
            <person name="De Carvalho L.P.S."/>
            <person name="Shen B."/>
        </authorList>
    </citation>
    <scope>NUCLEOTIDE SEQUENCE [LARGE SCALE GENOMIC DNA]</scope>
    <source>
        <strain evidence="2 3">NPDC049344</strain>
    </source>
</reference>
<sequence>MPHPNHQQSPRTAVPPGTAGDAGDLGVPAAPVGRDGKDDVRATGLRAERGAAHGSRPGPVDEPLKPVLDDPGATTGANGATGATGGTTPLTAPGAGDAEPRAARLLPQDECERLEHRLHQALTGFVDSPRRAVEEAADVLEDTGDRITASLAEHRRTLRHSADAGGEDTERLRRALQAYREVTERLLRI</sequence>
<keyword evidence="3" id="KW-1185">Reference proteome</keyword>
<name>A0ABV3HXM3_9ACTN</name>
<feature type="compositionally biased region" description="Low complexity" evidence="1">
    <location>
        <begin position="69"/>
        <end position="97"/>
    </location>
</feature>
<protein>
    <submittedName>
        <fullName evidence="2">Uncharacterized protein</fullName>
    </submittedName>
</protein>
<evidence type="ECO:0000313" key="2">
    <source>
        <dbReference type="EMBL" id="MEV4683342.1"/>
    </source>
</evidence>